<evidence type="ECO:0000313" key="1">
    <source>
        <dbReference type="EMBL" id="CAE0104142.1"/>
    </source>
</evidence>
<dbReference type="EMBL" id="HBHX01008684">
    <property type="protein sequence ID" value="CAE0104142.1"/>
    <property type="molecule type" value="Transcribed_RNA"/>
</dbReference>
<sequence length="180" mass="20589">MMSAGPCTRSTASIFRSWRRWSRCSPQVTTSTRSKHHFESGEEAVLILLRRFRSTGSLTDLTKSTGRNRSALSEIISFMIMVPILCPCVVKRVADGQTDKGTNNKDLSSAARSIAPRGMVLVEWPADPDRGEATRQVWYLLHPDKWQGRFTERDKDTHRMWRFHPAELAKRAKEQQARKS</sequence>
<accession>A0A7S3AHI5</accession>
<gene>
    <name evidence="1" type="ORF">HERI1096_LOCUS4800</name>
</gene>
<proteinExistence type="predicted"/>
<protein>
    <submittedName>
        <fullName evidence="1">Uncharacterized protein</fullName>
    </submittedName>
</protein>
<dbReference type="AlphaFoldDB" id="A0A7S3AHI5"/>
<name>A0A7S3AHI5_9EUKA</name>
<reference evidence="1" key="1">
    <citation type="submission" date="2021-01" db="EMBL/GenBank/DDBJ databases">
        <authorList>
            <person name="Corre E."/>
            <person name="Pelletier E."/>
            <person name="Niang G."/>
            <person name="Scheremetjew M."/>
            <person name="Finn R."/>
            <person name="Kale V."/>
            <person name="Holt S."/>
            <person name="Cochrane G."/>
            <person name="Meng A."/>
            <person name="Brown T."/>
            <person name="Cohen L."/>
        </authorList>
    </citation>
    <scope>NUCLEOTIDE SEQUENCE</scope>
    <source>
        <strain evidence="1">CCMP281</strain>
    </source>
</reference>
<organism evidence="1">
    <name type="scientific">Haptolina ericina</name>
    <dbReference type="NCBI Taxonomy" id="156174"/>
    <lineage>
        <taxon>Eukaryota</taxon>
        <taxon>Haptista</taxon>
        <taxon>Haptophyta</taxon>
        <taxon>Prymnesiophyceae</taxon>
        <taxon>Prymnesiales</taxon>
        <taxon>Prymnesiaceae</taxon>
        <taxon>Haptolina</taxon>
    </lineage>
</organism>